<accession>A0A834FEP6</accession>
<dbReference type="Proteomes" id="UP000646548">
    <property type="component" value="Unassembled WGS sequence"/>
</dbReference>
<evidence type="ECO:0000313" key="2">
    <source>
        <dbReference type="EMBL" id="KAF6731961.1"/>
    </source>
</evidence>
<organism evidence="2 3">
    <name type="scientific">Oryzias melastigma</name>
    <name type="common">Marine medaka</name>
    <dbReference type="NCBI Taxonomy" id="30732"/>
    <lineage>
        <taxon>Eukaryota</taxon>
        <taxon>Metazoa</taxon>
        <taxon>Chordata</taxon>
        <taxon>Craniata</taxon>
        <taxon>Vertebrata</taxon>
        <taxon>Euteleostomi</taxon>
        <taxon>Actinopterygii</taxon>
        <taxon>Neopterygii</taxon>
        <taxon>Teleostei</taxon>
        <taxon>Neoteleostei</taxon>
        <taxon>Acanthomorphata</taxon>
        <taxon>Ovalentaria</taxon>
        <taxon>Atherinomorphae</taxon>
        <taxon>Beloniformes</taxon>
        <taxon>Adrianichthyidae</taxon>
        <taxon>Oryziinae</taxon>
        <taxon>Oryzias</taxon>
    </lineage>
</organism>
<dbReference type="EMBL" id="WKFB01000201">
    <property type="protein sequence ID" value="KAF6731961.1"/>
    <property type="molecule type" value="Genomic_DNA"/>
</dbReference>
<reference evidence="2" key="1">
    <citation type="journal article" name="BMC Genomics">
        <title>Long-read sequencing and de novo genome assembly of marine medaka (Oryzias melastigma).</title>
        <authorList>
            <person name="Liang P."/>
            <person name="Saqib H.S.A."/>
            <person name="Ni X."/>
            <person name="Shen Y."/>
        </authorList>
    </citation>
    <scope>NUCLEOTIDE SEQUENCE</scope>
    <source>
        <strain evidence="2">Bigg-433</strain>
    </source>
</reference>
<evidence type="ECO:0000256" key="1">
    <source>
        <dbReference type="SAM" id="MobiDB-lite"/>
    </source>
</evidence>
<evidence type="ECO:0000313" key="3">
    <source>
        <dbReference type="Proteomes" id="UP000646548"/>
    </source>
</evidence>
<protein>
    <submittedName>
        <fullName evidence="2">Uncharacterized protein</fullName>
    </submittedName>
</protein>
<sequence>MLNDQLRKAAVPPLSGMFRRSESASAGKARARGALKPHICRFWRSLTSGGGCGGVSGSRTRDTAPRRRLGLRPPPGPSDDVDDEAGPLWHAAPCSSVQLLHDIVSWNTEKNVKTSSESHKWMLTHGAVS</sequence>
<comment type="caution">
    <text evidence="2">The sequence shown here is derived from an EMBL/GenBank/DDBJ whole genome shotgun (WGS) entry which is preliminary data.</text>
</comment>
<feature type="region of interest" description="Disordered" evidence="1">
    <location>
        <begin position="48"/>
        <end position="87"/>
    </location>
</feature>
<proteinExistence type="predicted"/>
<gene>
    <name evidence="2" type="ORF">FQA47_008015</name>
</gene>
<dbReference type="AlphaFoldDB" id="A0A834FEP6"/>
<name>A0A834FEP6_ORYME</name>